<dbReference type="PANTHER" id="PTHR13504">
    <property type="entry name" value="FIDO DOMAIN-CONTAINING PROTEIN DDB_G0283145"/>
    <property type="match status" value="1"/>
</dbReference>
<dbReference type="STRING" id="1420583.V473_17865"/>
<reference evidence="4 5" key="1">
    <citation type="journal article" date="2015" name="G3 (Bethesda)">
        <title>Insights into Ongoing Evolution of the Hexachlorocyclohexane Catabolic Pathway from Comparative Genomics of Ten Sphingomonadaceae Strains.</title>
        <authorList>
            <person name="Pearce S.L."/>
            <person name="Oakeshott J.G."/>
            <person name="Pandey G."/>
        </authorList>
    </citation>
    <scope>NUCLEOTIDE SEQUENCE [LARGE SCALE GENOMIC DNA]</scope>
    <source>
        <strain evidence="4 5">LL01</strain>
    </source>
</reference>
<keyword evidence="5" id="KW-1185">Reference proteome</keyword>
<gene>
    <name evidence="4" type="ORF">V473_17865</name>
</gene>
<accession>A0A0J7XQX3</accession>
<keyword evidence="2" id="KW-0067">ATP-binding</keyword>
<organism evidence="4 5">
    <name type="scientific">Sphingobium cupriresistens LL01</name>
    <dbReference type="NCBI Taxonomy" id="1420583"/>
    <lineage>
        <taxon>Bacteria</taxon>
        <taxon>Pseudomonadati</taxon>
        <taxon>Pseudomonadota</taxon>
        <taxon>Alphaproteobacteria</taxon>
        <taxon>Sphingomonadales</taxon>
        <taxon>Sphingomonadaceae</taxon>
        <taxon>Sphingobium</taxon>
    </lineage>
</organism>
<feature type="domain" description="Fido" evidence="3">
    <location>
        <begin position="51"/>
        <end position="204"/>
    </location>
</feature>
<proteinExistence type="predicted"/>
<protein>
    <submittedName>
        <fullName evidence="4">Cell filamentation protein Fic</fullName>
    </submittedName>
</protein>
<evidence type="ECO:0000313" key="4">
    <source>
        <dbReference type="EMBL" id="KMS54067.1"/>
    </source>
</evidence>
<evidence type="ECO:0000259" key="3">
    <source>
        <dbReference type="PROSITE" id="PS51459"/>
    </source>
</evidence>
<dbReference type="InterPro" id="IPR036597">
    <property type="entry name" value="Fido-like_dom_sf"/>
</dbReference>
<evidence type="ECO:0000256" key="2">
    <source>
        <dbReference type="PIRSR" id="PIRSR640198-2"/>
    </source>
</evidence>
<dbReference type="GO" id="GO:0005524">
    <property type="term" value="F:ATP binding"/>
    <property type="evidence" value="ECO:0007669"/>
    <property type="project" value="UniProtKB-KW"/>
</dbReference>
<comment type="caution">
    <text evidence="4">The sequence shown here is derived from an EMBL/GenBank/DDBJ whole genome shotgun (WGS) entry which is preliminary data.</text>
</comment>
<dbReference type="Pfam" id="PF02661">
    <property type="entry name" value="Fic"/>
    <property type="match status" value="1"/>
</dbReference>
<name>A0A0J7XQX3_9SPHN</name>
<dbReference type="PANTHER" id="PTHR13504:SF38">
    <property type="entry name" value="FIDO DOMAIN-CONTAINING PROTEIN"/>
    <property type="match status" value="1"/>
</dbReference>
<keyword evidence="2" id="KW-0547">Nucleotide-binding</keyword>
<dbReference type="InterPro" id="IPR040198">
    <property type="entry name" value="Fido_containing"/>
</dbReference>
<dbReference type="SUPFAM" id="SSF140931">
    <property type="entry name" value="Fic-like"/>
    <property type="match status" value="1"/>
</dbReference>
<feature type="binding site" evidence="2">
    <location>
        <begin position="81"/>
        <end position="90"/>
    </location>
    <ligand>
        <name>ATP</name>
        <dbReference type="ChEBI" id="CHEBI:30616"/>
    </ligand>
</feature>
<evidence type="ECO:0000313" key="5">
    <source>
        <dbReference type="Proteomes" id="UP000052232"/>
    </source>
</evidence>
<dbReference type="Proteomes" id="UP000052232">
    <property type="component" value="Unassembled WGS sequence"/>
</dbReference>
<dbReference type="EMBL" id="JACT01000004">
    <property type="protein sequence ID" value="KMS54067.1"/>
    <property type="molecule type" value="Genomic_DNA"/>
</dbReference>
<evidence type="ECO:0000256" key="1">
    <source>
        <dbReference type="PIRSR" id="PIRSR640198-1"/>
    </source>
</evidence>
<dbReference type="RefSeq" id="WP_066607148.1">
    <property type="nucleotide sequence ID" value="NZ_KQ130435.1"/>
</dbReference>
<dbReference type="InterPro" id="IPR003812">
    <property type="entry name" value="Fido"/>
</dbReference>
<feature type="active site" evidence="1">
    <location>
        <position position="133"/>
    </location>
</feature>
<dbReference type="Gene3D" id="1.10.3290.10">
    <property type="entry name" value="Fido-like domain"/>
    <property type="match status" value="1"/>
</dbReference>
<dbReference type="AlphaFoldDB" id="A0A0J7XQX3"/>
<dbReference type="PROSITE" id="PS51459">
    <property type="entry name" value="FIDO"/>
    <property type="match status" value="1"/>
</dbReference>
<dbReference type="PATRIC" id="fig|1420583.3.peg.3382"/>
<sequence>MIDDNWDLINGEAAHAIEVLNYSNQVNVIEALVRLLTHNHGIDEKGCLVGPNVNVLREFHRTATLFLLHHPGEFRTDQVHVATQDGRVVHMPPSHDEVATHMTRFFQLIEAQWREADAVNIGAYALWVVNWVHPFKNGNGRSARAFCYACICLKIGFFLPGSPTVIDLIMQNRDEYQSALKVADEAYAATGEPELGPMIAFVGGLLVQQLSTVPVTPSE</sequence>